<dbReference type="GO" id="GO:0017070">
    <property type="term" value="F:U6 snRNA binding"/>
    <property type="evidence" value="ECO:0007669"/>
    <property type="project" value="TreeGrafter"/>
</dbReference>
<dbReference type="PANTHER" id="PTHR11140">
    <property type="entry name" value="PRE-MRNA SPLICING FACTOR PRP8"/>
    <property type="match status" value="1"/>
</dbReference>
<comment type="caution">
    <text evidence="2">The sequence shown here is derived from an EMBL/GenBank/DDBJ whole genome shotgun (WGS) entry which is preliminary data.</text>
</comment>
<evidence type="ECO:0000313" key="3">
    <source>
        <dbReference type="Proteomes" id="UP000243006"/>
    </source>
</evidence>
<accession>A0A1Y3EJC3</accession>
<dbReference type="Pfam" id="PF08084">
    <property type="entry name" value="PROCT"/>
    <property type="match status" value="1"/>
</dbReference>
<protein>
    <submittedName>
        <fullName evidence="2">PROCT domain protein</fullName>
    </submittedName>
</protein>
<organism evidence="2 3">
    <name type="scientific">Trichinella nativa</name>
    <dbReference type="NCBI Taxonomy" id="6335"/>
    <lineage>
        <taxon>Eukaryota</taxon>
        <taxon>Metazoa</taxon>
        <taxon>Ecdysozoa</taxon>
        <taxon>Nematoda</taxon>
        <taxon>Enoplea</taxon>
        <taxon>Dorylaimia</taxon>
        <taxon>Trichinellida</taxon>
        <taxon>Trichinellidae</taxon>
        <taxon>Trichinella</taxon>
    </lineage>
</organism>
<dbReference type="PANTHER" id="PTHR11140:SF0">
    <property type="entry name" value="PRE-MRNA-PROCESSING-SPLICING FACTOR 8"/>
    <property type="match status" value="1"/>
</dbReference>
<dbReference type="GO" id="GO:0030620">
    <property type="term" value="F:U2 snRNA binding"/>
    <property type="evidence" value="ECO:0007669"/>
    <property type="project" value="TreeGrafter"/>
</dbReference>
<dbReference type="EMBL" id="LVZM01010843">
    <property type="protein sequence ID" value="OUC45075.1"/>
    <property type="molecule type" value="Genomic_DNA"/>
</dbReference>
<sequence>MLLSDRFLGFFMVPVQTSWNYNFMGVRHDANMKYDVTLGNPKEFYHEQHRPSHFLNFATIEDPEGIYSADRENLLA</sequence>
<dbReference type="GO" id="GO:0030623">
    <property type="term" value="F:U5 snRNA binding"/>
    <property type="evidence" value="ECO:0007669"/>
    <property type="project" value="TreeGrafter"/>
</dbReference>
<dbReference type="AlphaFoldDB" id="A0A1Y3EJC3"/>
<dbReference type="GO" id="GO:0071013">
    <property type="term" value="C:catalytic step 2 spliceosome"/>
    <property type="evidence" value="ECO:0007669"/>
    <property type="project" value="TreeGrafter"/>
</dbReference>
<proteinExistence type="predicted"/>
<dbReference type="InterPro" id="IPR027652">
    <property type="entry name" value="PRP8"/>
</dbReference>
<name>A0A1Y3EJC3_9BILA</name>
<dbReference type="InterPro" id="IPR012984">
    <property type="entry name" value="PROCT"/>
</dbReference>
<dbReference type="GO" id="GO:0000244">
    <property type="term" value="P:spliceosomal tri-snRNP complex assembly"/>
    <property type="evidence" value="ECO:0007669"/>
    <property type="project" value="TreeGrafter"/>
</dbReference>
<dbReference type="GO" id="GO:0005682">
    <property type="term" value="C:U5 snRNP"/>
    <property type="evidence" value="ECO:0007669"/>
    <property type="project" value="TreeGrafter"/>
</dbReference>
<dbReference type="GO" id="GO:0030619">
    <property type="term" value="F:U1 snRNA binding"/>
    <property type="evidence" value="ECO:0007669"/>
    <property type="project" value="TreeGrafter"/>
</dbReference>
<evidence type="ECO:0000259" key="1">
    <source>
        <dbReference type="Pfam" id="PF08084"/>
    </source>
</evidence>
<dbReference type="Gene3D" id="3.40.140.10">
    <property type="entry name" value="Cytidine Deaminase, domain 2"/>
    <property type="match status" value="1"/>
</dbReference>
<evidence type="ECO:0000313" key="2">
    <source>
        <dbReference type="EMBL" id="OUC45075.1"/>
    </source>
</evidence>
<feature type="domain" description="PROCT" evidence="1">
    <location>
        <begin position="1"/>
        <end position="73"/>
    </location>
</feature>
<reference evidence="2 3" key="1">
    <citation type="submission" date="2015-04" db="EMBL/GenBank/DDBJ databases">
        <title>Draft genome of the roundworm Trichinella nativa.</title>
        <authorList>
            <person name="Mitreva M."/>
        </authorList>
    </citation>
    <scope>NUCLEOTIDE SEQUENCE [LARGE SCALE GENOMIC DNA]</scope>
    <source>
        <strain evidence="2 3">ISS45</strain>
    </source>
</reference>
<dbReference type="Proteomes" id="UP000243006">
    <property type="component" value="Unassembled WGS sequence"/>
</dbReference>
<gene>
    <name evidence="2" type="ORF">D917_08663</name>
</gene>
<dbReference type="GO" id="GO:0097157">
    <property type="term" value="F:pre-mRNA intronic binding"/>
    <property type="evidence" value="ECO:0007669"/>
    <property type="project" value="TreeGrafter"/>
</dbReference>